<evidence type="ECO:0000256" key="3">
    <source>
        <dbReference type="ARBA" id="ARBA00023002"/>
    </source>
</evidence>
<keyword evidence="7" id="KW-1133">Transmembrane helix</keyword>
<comment type="caution">
    <text evidence="9">The sequence shown here is derived from an EMBL/GenBank/DDBJ whole genome shotgun (WGS) entry which is preliminary data.</text>
</comment>
<name>A0A2H0TF10_9BACT</name>
<comment type="similarity">
    <text evidence="1">Belongs to the thioredoxin family. DsbA subfamily.</text>
</comment>
<keyword evidence="3" id="KW-0560">Oxidoreductase</keyword>
<reference evidence="10" key="1">
    <citation type="submission" date="2017-09" db="EMBL/GenBank/DDBJ databases">
        <title>Depth-based differentiation of microbial function through sediment-hosted aquifers and enrichment of novel symbionts in the deep terrestrial subsurface.</title>
        <authorList>
            <person name="Probst A.J."/>
            <person name="Ladd B."/>
            <person name="Jarett J.K."/>
            <person name="Geller-Mcgrath D.E."/>
            <person name="Sieber C.M.K."/>
            <person name="Emerson J.B."/>
            <person name="Anantharaman K."/>
            <person name="Thomas B.C."/>
            <person name="Malmstrom R."/>
            <person name="Stieglmeier M."/>
            <person name="Klingl A."/>
            <person name="Woyke T."/>
            <person name="Ryan C.M."/>
            <person name="Banfield J.F."/>
        </authorList>
    </citation>
    <scope>NUCLEOTIDE SEQUENCE [LARGE SCALE GENOMIC DNA]</scope>
</reference>
<evidence type="ECO:0000313" key="9">
    <source>
        <dbReference type="EMBL" id="PIR70139.1"/>
    </source>
</evidence>
<dbReference type="InterPro" id="IPR036249">
    <property type="entry name" value="Thioredoxin-like_sf"/>
</dbReference>
<keyword evidence="4" id="KW-1015">Disulfide bond</keyword>
<dbReference type="Gene3D" id="3.40.30.10">
    <property type="entry name" value="Glutaredoxin"/>
    <property type="match status" value="1"/>
</dbReference>
<keyword evidence="2" id="KW-0732">Signal</keyword>
<sequence>MAEEENLTKKEKRELRRQERNVESDRRQKMRVYKRVMVWAVAVFVVAGSIFGIFWLLGSPGGERVFVGAVLQDDQIKGNSDAGTTIIEYSDFQCQACAAYYPIIKRLAEEYGDSAIFVYRHFPLRQIHPNAELAAQASESAARQGKFWEMHDMLFENQQIWSNQRNPEETFIGYASAIGLDVEKFKSDLASEEVENKVDRDYNSAISAGINATPTFIFNGEKIQTPRTYEQFRTLIEQSVGSDR</sequence>
<dbReference type="Proteomes" id="UP000229383">
    <property type="component" value="Unassembled WGS sequence"/>
</dbReference>
<dbReference type="PANTHER" id="PTHR13887">
    <property type="entry name" value="GLUTATHIONE S-TRANSFERASE KAPPA"/>
    <property type="match status" value="1"/>
</dbReference>
<accession>A0A2H0TF10</accession>
<dbReference type="SUPFAM" id="SSF52833">
    <property type="entry name" value="Thioredoxin-like"/>
    <property type="match status" value="1"/>
</dbReference>
<organism evidence="9 10">
    <name type="scientific">Candidatus Niyogibacteria bacterium CG10_big_fil_rev_8_21_14_0_10_42_19</name>
    <dbReference type="NCBI Taxonomy" id="1974725"/>
    <lineage>
        <taxon>Bacteria</taxon>
        <taxon>Candidatus Niyogiibacteriota</taxon>
    </lineage>
</organism>
<dbReference type="InterPro" id="IPR012336">
    <property type="entry name" value="Thioredoxin-like_fold"/>
</dbReference>
<feature type="region of interest" description="Disordered" evidence="6">
    <location>
        <begin position="1"/>
        <end position="21"/>
    </location>
</feature>
<feature type="transmembrane region" description="Helical" evidence="7">
    <location>
        <begin position="36"/>
        <end position="57"/>
    </location>
</feature>
<evidence type="ECO:0000256" key="2">
    <source>
        <dbReference type="ARBA" id="ARBA00022729"/>
    </source>
</evidence>
<dbReference type="Pfam" id="PF13462">
    <property type="entry name" value="Thioredoxin_4"/>
    <property type="match status" value="1"/>
</dbReference>
<dbReference type="PROSITE" id="PS51352">
    <property type="entry name" value="THIOREDOXIN_2"/>
    <property type="match status" value="1"/>
</dbReference>
<dbReference type="InterPro" id="IPR013766">
    <property type="entry name" value="Thioredoxin_domain"/>
</dbReference>
<dbReference type="AlphaFoldDB" id="A0A2H0TF10"/>
<evidence type="ECO:0000256" key="5">
    <source>
        <dbReference type="ARBA" id="ARBA00023284"/>
    </source>
</evidence>
<dbReference type="GO" id="GO:0016491">
    <property type="term" value="F:oxidoreductase activity"/>
    <property type="evidence" value="ECO:0007669"/>
    <property type="project" value="UniProtKB-KW"/>
</dbReference>
<proteinExistence type="inferred from homology"/>
<gene>
    <name evidence="9" type="ORF">COU46_03235</name>
</gene>
<feature type="domain" description="Thioredoxin" evidence="8">
    <location>
        <begin position="45"/>
        <end position="241"/>
    </location>
</feature>
<keyword evidence="7" id="KW-0472">Membrane</keyword>
<evidence type="ECO:0000256" key="1">
    <source>
        <dbReference type="ARBA" id="ARBA00005791"/>
    </source>
</evidence>
<evidence type="ECO:0000259" key="8">
    <source>
        <dbReference type="PROSITE" id="PS51352"/>
    </source>
</evidence>
<dbReference type="PANTHER" id="PTHR13887:SF14">
    <property type="entry name" value="DISULFIDE BOND FORMATION PROTEIN D"/>
    <property type="match status" value="1"/>
</dbReference>
<keyword evidence="7" id="KW-0812">Transmembrane</keyword>
<evidence type="ECO:0000256" key="4">
    <source>
        <dbReference type="ARBA" id="ARBA00023157"/>
    </source>
</evidence>
<dbReference type="EMBL" id="PFCN01000035">
    <property type="protein sequence ID" value="PIR70139.1"/>
    <property type="molecule type" value="Genomic_DNA"/>
</dbReference>
<protein>
    <recommendedName>
        <fullName evidence="8">Thioredoxin domain-containing protein</fullName>
    </recommendedName>
</protein>
<evidence type="ECO:0000256" key="6">
    <source>
        <dbReference type="SAM" id="MobiDB-lite"/>
    </source>
</evidence>
<evidence type="ECO:0000313" key="10">
    <source>
        <dbReference type="Proteomes" id="UP000229383"/>
    </source>
</evidence>
<keyword evidence="5" id="KW-0676">Redox-active center</keyword>
<evidence type="ECO:0000256" key="7">
    <source>
        <dbReference type="SAM" id="Phobius"/>
    </source>
</evidence>